<evidence type="ECO:0000256" key="9">
    <source>
        <dbReference type="SAM" id="Phobius"/>
    </source>
</evidence>
<name>A0A0R1MSJ7_9LACO</name>
<gene>
    <name evidence="10" type="ORF">FD09_GL000857</name>
</gene>
<dbReference type="PATRIC" id="fig|1423792.3.peg.870"/>
<evidence type="ECO:0000256" key="7">
    <source>
        <dbReference type="ARBA" id="ARBA00023136"/>
    </source>
</evidence>
<organism evidence="10 11">
    <name type="scientific">Schleiferilactobacillus perolens DSM 12744</name>
    <dbReference type="NCBI Taxonomy" id="1423792"/>
    <lineage>
        <taxon>Bacteria</taxon>
        <taxon>Bacillati</taxon>
        <taxon>Bacillota</taxon>
        <taxon>Bacilli</taxon>
        <taxon>Lactobacillales</taxon>
        <taxon>Lactobacillaceae</taxon>
        <taxon>Schleiferilactobacillus</taxon>
    </lineage>
</organism>
<reference evidence="10 11" key="1">
    <citation type="journal article" date="2015" name="Genome Announc.">
        <title>Expanding the biotechnology potential of lactobacilli through comparative genomics of 213 strains and associated genera.</title>
        <authorList>
            <person name="Sun Z."/>
            <person name="Harris H.M."/>
            <person name="McCann A."/>
            <person name="Guo C."/>
            <person name="Argimon S."/>
            <person name="Zhang W."/>
            <person name="Yang X."/>
            <person name="Jeffery I.B."/>
            <person name="Cooney J.C."/>
            <person name="Kagawa T.F."/>
            <person name="Liu W."/>
            <person name="Song Y."/>
            <person name="Salvetti E."/>
            <person name="Wrobel A."/>
            <person name="Rasinkangas P."/>
            <person name="Parkhill J."/>
            <person name="Rea M.C."/>
            <person name="O'Sullivan O."/>
            <person name="Ritari J."/>
            <person name="Douillard F.P."/>
            <person name="Paul Ross R."/>
            <person name="Yang R."/>
            <person name="Briner A.E."/>
            <person name="Felis G.E."/>
            <person name="de Vos W.M."/>
            <person name="Barrangou R."/>
            <person name="Klaenhammer T.R."/>
            <person name="Caufield P.W."/>
            <person name="Cui Y."/>
            <person name="Zhang H."/>
            <person name="O'Toole P.W."/>
        </authorList>
    </citation>
    <scope>NUCLEOTIDE SEQUENCE [LARGE SCALE GENOMIC DNA]</scope>
    <source>
        <strain evidence="10 11">DSM 12744</strain>
    </source>
</reference>
<dbReference type="GO" id="GO:0015225">
    <property type="term" value="F:biotin transmembrane transporter activity"/>
    <property type="evidence" value="ECO:0007669"/>
    <property type="project" value="UniProtKB-UniRule"/>
</dbReference>
<evidence type="ECO:0000313" key="10">
    <source>
        <dbReference type="EMBL" id="KRL11127.1"/>
    </source>
</evidence>
<feature type="transmembrane region" description="Helical" evidence="9">
    <location>
        <begin position="80"/>
        <end position="99"/>
    </location>
</feature>
<comment type="similarity">
    <text evidence="2 8">Belongs to the BioY family.</text>
</comment>
<dbReference type="STRING" id="1423792.FD09_GL000857"/>
<dbReference type="PANTHER" id="PTHR34295">
    <property type="entry name" value="BIOTIN TRANSPORTER BIOY"/>
    <property type="match status" value="1"/>
</dbReference>
<dbReference type="Gene3D" id="1.10.1760.20">
    <property type="match status" value="1"/>
</dbReference>
<keyword evidence="5 9" id="KW-0812">Transmembrane</keyword>
<dbReference type="PANTHER" id="PTHR34295:SF4">
    <property type="entry name" value="BIOTIN TRANSPORTER BIOY-RELATED"/>
    <property type="match status" value="1"/>
</dbReference>
<dbReference type="OrthoDB" id="9803495at2"/>
<evidence type="ECO:0000313" key="11">
    <source>
        <dbReference type="Proteomes" id="UP000051330"/>
    </source>
</evidence>
<sequence>MFKRHDAAIIALFVALLIALGFIPPLPVPFIPVPIVMQNLGVLLTAILLGSKRGSAVIGLFFLLVILGLPVLSSRTAGPAVFLGASGGFLTGWVVTPVLYGTADRLLGNHAHWWQRGILLWLVGAVIVDFLGALWLTVGLHMPFASALTASLIFIPGDSLKTGLAVLVAQRIQAAVPQLKQG</sequence>
<keyword evidence="7 8" id="KW-0472">Membrane</keyword>
<keyword evidence="4 8" id="KW-1003">Cell membrane</keyword>
<evidence type="ECO:0000256" key="2">
    <source>
        <dbReference type="ARBA" id="ARBA00010692"/>
    </source>
</evidence>
<feature type="transmembrane region" description="Helical" evidence="9">
    <location>
        <begin position="56"/>
        <end position="74"/>
    </location>
</feature>
<proteinExistence type="inferred from homology"/>
<evidence type="ECO:0000256" key="3">
    <source>
        <dbReference type="ARBA" id="ARBA00022448"/>
    </source>
</evidence>
<evidence type="ECO:0000256" key="4">
    <source>
        <dbReference type="ARBA" id="ARBA00022475"/>
    </source>
</evidence>
<evidence type="ECO:0000256" key="1">
    <source>
        <dbReference type="ARBA" id="ARBA00004651"/>
    </source>
</evidence>
<evidence type="ECO:0000256" key="6">
    <source>
        <dbReference type="ARBA" id="ARBA00022989"/>
    </source>
</evidence>
<dbReference type="EMBL" id="AZEC01000013">
    <property type="protein sequence ID" value="KRL11127.1"/>
    <property type="molecule type" value="Genomic_DNA"/>
</dbReference>
<feature type="transmembrane region" description="Helical" evidence="9">
    <location>
        <begin position="119"/>
        <end position="138"/>
    </location>
</feature>
<dbReference type="PIRSF" id="PIRSF016661">
    <property type="entry name" value="BioY"/>
    <property type="match status" value="1"/>
</dbReference>
<comment type="subcellular location">
    <subcellularLocation>
        <location evidence="1 8">Cell membrane</location>
        <topology evidence="1 8">Multi-pass membrane protein</topology>
    </subcellularLocation>
</comment>
<evidence type="ECO:0000256" key="8">
    <source>
        <dbReference type="PIRNR" id="PIRNR016661"/>
    </source>
</evidence>
<dbReference type="GO" id="GO:0005886">
    <property type="term" value="C:plasma membrane"/>
    <property type="evidence" value="ECO:0007669"/>
    <property type="project" value="UniProtKB-SubCell"/>
</dbReference>
<dbReference type="AlphaFoldDB" id="A0A0R1MSJ7"/>
<dbReference type="RefSeq" id="WP_057821861.1">
    <property type="nucleotide sequence ID" value="NZ_AZEC01000013.1"/>
</dbReference>
<comment type="caution">
    <text evidence="10">The sequence shown here is derived from an EMBL/GenBank/DDBJ whole genome shotgun (WGS) entry which is preliminary data.</text>
</comment>
<dbReference type="InterPro" id="IPR003784">
    <property type="entry name" value="BioY"/>
</dbReference>
<protein>
    <recommendedName>
        <fullName evidence="8">Biotin transporter</fullName>
    </recommendedName>
</protein>
<dbReference type="Pfam" id="PF02632">
    <property type="entry name" value="BioY"/>
    <property type="match status" value="1"/>
</dbReference>
<accession>A0A0R1MSJ7</accession>
<keyword evidence="11" id="KW-1185">Reference proteome</keyword>
<keyword evidence="3 8" id="KW-0813">Transport</keyword>
<keyword evidence="6 9" id="KW-1133">Transmembrane helix</keyword>
<dbReference type="Proteomes" id="UP000051330">
    <property type="component" value="Unassembled WGS sequence"/>
</dbReference>
<evidence type="ECO:0000256" key="5">
    <source>
        <dbReference type="ARBA" id="ARBA00022692"/>
    </source>
</evidence>